<organism evidence="2 3">
    <name type="scientific">Cryptosporidium xiaoi</name>
    <dbReference type="NCBI Taxonomy" id="659607"/>
    <lineage>
        <taxon>Eukaryota</taxon>
        <taxon>Sar</taxon>
        <taxon>Alveolata</taxon>
        <taxon>Apicomplexa</taxon>
        <taxon>Conoidasida</taxon>
        <taxon>Coccidia</taxon>
        <taxon>Eucoccidiorida</taxon>
        <taxon>Eimeriorina</taxon>
        <taxon>Cryptosporidiidae</taxon>
        <taxon>Cryptosporidium</taxon>
    </lineage>
</organism>
<dbReference type="Gene3D" id="2.60.200.20">
    <property type="match status" value="1"/>
</dbReference>
<accession>A0AAV9XT88</accession>
<dbReference type="PANTHER" id="PTHR23308">
    <property type="entry name" value="NUCLEAR INHIBITOR OF PROTEIN PHOSPHATASE-1"/>
    <property type="match status" value="1"/>
</dbReference>
<dbReference type="SMART" id="SM00240">
    <property type="entry name" value="FHA"/>
    <property type="match status" value="1"/>
</dbReference>
<keyword evidence="3" id="KW-1185">Reference proteome</keyword>
<name>A0AAV9XT88_9CRYT</name>
<dbReference type="Pfam" id="PF00498">
    <property type="entry name" value="FHA"/>
    <property type="match status" value="1"/>
</dbReference>
<dbReference type="SUPFAM" id="SSF49879">
    <property type="entry name" value="SMAD/FHA domain"/>
    <property type="match status" value="1"/>
</dbReference>
<evidence type="ECO:0000313" key="2">
    <source>
        <dbReference type="EMBL" id="KAK6587698.1"/>
    </source>
</evidence>
<feature type="domain" description="FHA" evidence="1">
    <location>
        <begin position="85"/>
        <end position="140"/>
    </location>
</feature>
<protein>
    <submittedName>
        <fullName evidence="2">Fork head domain</fullName>
    </submittedName>
</protein>
<dbReference type="EMBL" id="JAWDEY010000036">
    <property type="protein sequence ID" value="KAK6587698.1"/>
    <property type="molecule type" value="Genomic_DNA"/>
</dbReference>
<dbReference type="AlphaFoldDB" id="A0AAV9XT88"/>
<comment type="caution">
    <text evidence="2">The sequence shown here is derived from an EMBL/GenBank/DDBJ whole genome shotgun (WGS) entry which is preliminary data.</text>
</comment>
<reference evidence="2 3" key="1">
    <citation type="submission" date="2023-10" db="EMBL/GenBank/DDBJ databases">
        <title>Comparative genomics analysis reveals potential genetic determinants of host preference in Cryptosporidium xiaoi.</title>
        <authorList>
            <person name="Xiao L."/>
            <person name="Li J."/>
        </authorList>
    </citation>
    <scope>NUCLEOTIDE SEQUENCE [LARGE SCALE GENOMIC DNA]</scope>
    <source>
        <strain evidence="2 3">52996</strain>
    </source>
</reference>
<dbReference type="Proteomes" id="UP001311799">
    <property type="component" value="Unassembled WGS sequence"/>
</dbReference>
<dbReference type="InterPro" id="IPR050923">
    <property type="entry name" value="Cell_Proc_Reg/RNA_Proc"/>
</dbReference>
<evidence type="ECO:0000259" key="1">
    <source>
        <dbReference type="PROSITE" id="PS50006"/>
    </source>
</evidence>
<gene>
    <name evidence="2" type="ORF">RS030_81466</name>
</gene>
<evidence type="ECO:0000313" key="3">
    <source>
        <dbReference type="Proteomes" id="UP001311799"/>
    </source>
</evidence>
<dbReference type="PROSITE" id="PS50006">
    <property type="entry name" value="FHA_DOMAIN"/>
    <property type="match status" value="1"/>
</dbReference>
<dbReference type="InterPro" id="IPR000253">
    <property type="entry name" value="FHA_dom"/>
</dbReference>
<sequence length="171" mass="20176">MLDDSDSNSNSNNKVNFEPSGLLSKYENTLNGVHLKYSKPDGSCKPDKKWKLYHFKYNKNLAKDDNYMNTHTYYSTIPLYDQEYHIIGNDSRVVGIKIRDDTVDEQHAVIQFKYGRKGTRDIYIIDIDSRNGTYINNERLDSRRYYQLFEKDVIKFGMCKDEFVLLNDEII</sequence>
<proteinExistence type="predicted"/>
<dbReference type="InterPro" id="IPR008984">
    <property type="entry name" value="SMAD_FHA_dom_sf"/>
</dbReference>